<reference evidence="2 3" key="1">
    <citation type="submission" date="2020-05" db="EMBL/GenBank/DDBJ databases">
        <title>Distinct polysaccharide utilization as determinants for interspecies competition between intestinal Prevotella spp.</title>
        <authorList>
            <person name="Galvez E.J.C."/>
            <person name="Iljazovic A."/>
            <person name="Strowig T."/>
        </authorList>
    </citation>
    <scope>NUCLEOTIDE SEQUENCE [LARGE SCALE GENOMIC DNA]</scope>
    <source>
        <strain evidence="2 3">PMUR</strain>
    </source>
</reference>
<feature type="transmembrane region" description="Helical" evidence="1">
    <location>
        <begin position="39"/>
        <end position="60"/>
    </location>
</feature>
<evidence type="ECO:0000313" key="3">
    <source>
        <dbReference type="Proteomes" id="UP000714420"/>
    </source>
</evidence>
<evidence type="ECO:0000256" key="1">
    <source>
        <dbReference type="SAM" id="Phobius"/>
    </source>
</evidence>
<evidence type="ECO:0008006" key="4">
    <source>
        <dbReference type="Google" id="ProtNLM"/>
    </source>
</evidence>
<name>A0ABX2AMD0_9BACT</name>
<accession>A0ABX2AMD0</accession>
<feature type="transmembrane region" description="Helical" evidence="1">
    <location>
        <begin position="102"/>
        <end position="125"/>
    </location>
</feature>
<feature type="transmembrane region" description="Helical" evidence="1">
    <location>
        <begin position="72"/>
        <end position="96"/>
    </location>
</feature>
<evidence type="ECO:0000313" key="2">
    <source>
        <dbReference type="EMBL" id="NPD91407.1"/>
    </source>
</evidence>
<sequence>MADIKKLSIRYIMQGLCLVCIVAAGVYLVMLVMGVSRDITPIIVGAAFAVVIECADALIWRKVAENAADSLPTFYTAVSGFRMLLAIATMFVYYLVAGSGHILKFILVFFAFYEAILFHHSYFFSKVSNSLDKLKK</sequence>
<keyword evidence="1" id="KW-0812">Transmembrane</keyword>
<dbReference type="EMBL" id="JABKKF010000002">
    <property type="protein sequence ID" value="NPD91407.1"/>
    <property type="molecule type" value="Genomic_DNA"/>
</dbReference>
<feature type="transmembrane region" description="Helical" evidence="1">
    <location>
        <begin position="12"/>
        <end position="33"/>
    </location>
</feature>
<dbReference type="Proteomes" id="UP000714420">
    <property type="component" value="Unassembled WGS sequence"/>
</dbReference>
<proteinExistence type="predicted"/>
<keyword evidence="1" id="KW-1133">Transmembrane helix</keyword>
<keyword evidence="1" id="KW-0472">Membrane</keyword>
<organism evidence="2 3">
    <name type="scientific">Xylanibacter muris</name>
    <dbReference type="NCBI Taxonomy" id="2736290"/>
    <lineage>
        <taxon>Bacteria</taxon>
        <taxon>Pseudomonadati</taxon>
        <taxon>Bacteroidota</taxon>
        <taxon>Bacteroidia</taxon>
        <taxon>Bacteroidales</taxon>
        <taxon>Prevotellaceae</taxon>
        <taxon>Xylanibacter</taxon>
    </lineage>
</organism>
<gene>
    <name evidence="2" type="ORF">HPS56_03410</name>
</gene>
<protein>
    <recommendedName>
        <fullName evidence="4">ATP synthase subunit I</fullName>
    </recommendedName>
</protein>
<comment type="caution">
    <text evidence="2">The sequence shown here is derived from an EMBL/GenBank/DDBJ whole genome shotgun (WGS) entry which is preliminary data.</text>
</comment>
<dbReference type="RefSeq" id="WP_172273845.1">
    <property type="nucleotide sequence ID" value="NZ_CASGMU010000002.1"/>
</dbReference>
<keyword evidence="3" id="KW-1185">Reference proteome</keyword>